<accession>A0A3L0W2E3</accession>
<proteinExistence type="predicted"/>
<protein>
    <submittedName>
        <fullName evidence="1">Uncharacterized protein</fullName>
    </submittedName>
</protein>
<sequence>MSALLLACVYCVTVFELSLESLFICRFEIFGHRGRGVFIDLKRVFKKLFKGTHARASLHMRDVFKGSGFANLPPCVCDQYPVPIPPGMTLEAYVVRFLVSEASLTRLFQICQHAGYVVNPNLSTQVMMKNAQHLPAQKMMLFLYPAFGGVIVSFACNDLDVLAAVQCSALEPPLPAESFPWFEPENVGSLQGDVEYWWDYLWLPFWVSLSQQEQADLALEPEWREFMESHHIPDDPVVAG</sequence>
<organism evidence="1">
    <name type="scientific">Escherichia coli</name>
    <dbReference type="NCBI Taxonomy" id="562"/>
    <lineage>
        <taxon>Bacteria</taxon>
        <taxon>Pseudomonadati</taxon>
        <taxon>Pseudomonadota</taxon>
        <taxon>Gammaproteobacteria</taxon>
        <taxon>Enterobacterales</taxon>
        <taxon>Enterobacteriaceae</taxon>
        <taxon>Escherichia</taxon>
    </lineage>
</organism>
<comment type="caution">
    <text evidence="1">The sequence shown here is derived from an EMBL/GenBank/DDBJ whole genome shotgun (WGS) entry which is preliminary data.</text>
</comment>
<gene>
    <name evidence="1" type="ORF">D9F05_01860</name>
</gene>
<dbReference type="EMBL" id="RNRV01000002">
    <property type="protein sequence ID" value="MHO03135.1"/>
    <property type="molecule type" value="Genomic_DNA"/>
</dbReference>
<dbReference type="AlphaFoldDB" id="A0A3L0W2E3"/>
<reference evidence="1" key="1">
    <citation type="submission" date="2018-10" db="EMBL/GenBank/DDBJ databases">
        <authorList>
            <consortium name="NARMS: The National Antimicrobial Resistance Monitoring System"/>
        </authorList>
    </citation>
    <scope>NUCLEOTIDE SEQUENCE [LARGE SCALE GENOMIC DNA]</scope>
    <source>
        <strain evidence="1">CVM N17EC0388</strain>
    </source>
</reference>
<name>A0A3L0W2E3_ECOLX</name>
<evidence type="ECO:0000313" key="1">
    <source>
        <dbReference type="EMBL" id="MHO03135.1"/>
    </source>
</evidence>